<keyword evidence="5" id="KW-1185">Reference proteome</keyword>
<keyword evidence="2" id="KW-1133">Transmembrane helix</keyword>
<name>A0A1Y2CDQ3_9FUNG</name>
<sequence length="240" mass="25178">MRITRIFSVAVCVATFAVAVPFAGKRQHEVAATTAGSADAHGATAPVATISGAVSETHSNSTTSTGSGEVAPHAVATGAVEGHGSNSTSSGEPSTSGEGEGAASAEGEEEEPPLTQKQIDRINKNGVNAIYVIVSLVAVMAGCMFFSATSDSANDDQEASLALTDIDNDVLYAHGGVPQYNADGTLKAIHEYKWKPQRSTIDGPIQNVLVLETKEQQRAEKEFQSAMEHVKENRDYTKNR</sequence>
<proteinExistence type="predicted"/>
<comment type="caution">
    <text evidence="4">The sequence shown here is derived from an EMBL/GenBank/DDBJ whole genome shotgun (WGS) entry which is preliminary data.</text>
</comment>
<keyword evidence="2" id="KW-0812">Transmembrane</keyword>
<dbReference type="AlphaFoldDB" id="A0A1Y2CDQ3"/>
<feature type="compositionally biased region" description="Low complexity" evidence="1">
    <location>
        <begin position="87"/>
        <end position="105"/>
    </location>
</feature>
<feature type="transmembrane region" description="Helical" evidence="2">
    <location>
        <begin position="129"/>
        <end position="148"/>
    </location>
</feature>
<evidence type="ECO:0000256" key="3">
    <source>
        <dbReference type="SAM" id="SignalP"/>
    </source>
</evidence>
<reference evidence="4 5" key="1">
    <citation type="submission" date="2016-07" db="EMBL/GenBank/DDBJ databases">
        <title>Pervasive Adenine N6-methylation of Active Genes in Fungi.</title>
        <authorList>
            <consortium name="DOE Joint Genome Institute"/>
            <person name="Mondo S.J."/>
            <person name="Dannebaum R.O."/>
            <person name="Kuo R.C."/>
            <person name="Labutti K."/>
            <person name="Haridas S."/>
            <person name="Kuo A."/>
            <person name="Salamov A."/>
            <person name="Ahrendt S.R."/>
            <person name="Lipzen A."/>
            <person name="Sullivan W."/>
            <person name="Andreopoulos W.B."/>
            <person name="Clum A."/>
            <person name="Lindquist E."/>
            <person name="Daum C."/>
            <person name="Ramamoorthy G.K."/>
            <person name="Gryganskyi A."/>
            <person name="Culley D."/>
            <person name="Magnuson J.K."/>
            <person name="James T.Y."/>
            <person name="O'Malley M.A."/>
            <person name="Stajich J.E."/>
            <person name="Spatafora J.W."/>
            <person name="Visel A."/>
            <person name="Grigoriev I.V."/>
        </authorList>
    </citation>
    <scope>NUCLEOTIDE SEQUENCE [LARGE SCALE GENOMIC DNA]</scope>
    <source>
        <strain evidence="4 5">JEL800</strain>
    </source>
</reference>
<dbReference type="Proteomes" id="UP000193642">
    <property type="component" value="Unassembled WGS sequence"/>
</dbReference>
<feature type="signal peptide" evidence="3">
    <location>
        <begin position="1"/>
        <end position="19"/>
    </location>
</feature>
<organism evidence="4 5">
    <name type="scientific">Rhizoclosmatium globosum</name>
    <dbReference type="NCBI Taxonomy" id="329046"/>
    <lineage>
        <taxon>Eukaryota</taxon>
        <taxon>Fungi</taxon>
        <taxon>Fungi incertae sedis</taxon>
        <taxon>Chytridiomycota</taxon>
        <taxon>Chytridiomycota incertae sedis</taxon>
        <taxon>Chytridiomycetes</taxon>
        <taxon>Chytridiales</taxon>
        <taxon>Chytriomycetaceae</taxon>
        <taxon>Rhizoclosmatium</taxon>
    </lineage>
</organism>
<evidence type="ECO:0000256" key="2">
    <source>
        <dbReference type="SAM" id="Phobius"/>
    </source>
</evidence>
<evidence type="ECO:0000313" key="5">
    <source>
        <dbReference type="Proteomes" id="UP000193642"/>
    </source>
</evidence>
<evidence type="ECO:0000313" key="4">
    <source>
        <dbReference type="EMBL" id="ORY44944.1"/>
    </source>
</evidence>
<dbReference type="EMBL" id="MCGO01000021">
    <property type="protein sequence ID" value="ORY44944.1"/>
    <property type="molecule type" value="Genomic_DNA"/>
</dbReference>
<keyword evidence="3" id="KW-0732">Signal</keyword>
<feature type="region of interest" description="Disordered" evidence="1">
    <location>
        <begin position="79"/>
        <end position="117"/>
    </location>
</feature>
<protein>
    <recommendedName>
        <fullName evidence="6">DUF3533 domain-containing protein</fullName>
    </recommendedName>
</protein>
<evidence type="ECO:0000256" key="1">
    <source>
        <dbReference type="SAM" id="MobiDB-lite"/>
    </source>
</evidence>
<gene>
    <name evidence="4" type="ORF">BCR33DRAFT_716853</name>
</gene>
<evidence type="ECO:0008006" key="6">
    <source>
        <dbReference type="Google" id="ProtNLM"/>
    </source>
</evidence>
<dbReference type="OrthoDB" id="2155631at2759"/>
<keyword evidence="2" id="KW-0472">Membrane</keyword>
<feature type="chain" id="PRO_5012892295" description="DUF3533 domain-containing protein" evidence="3">
    <location>
        <begin position="20"/>
        <end position="240"/>
    </location>
</feature>
<accession>A0A1Y2CDQ3</accession>